<dbReference type="Pfam" id="PF00072">
    <property type="entry name" value="Response_reg"/>
    <property type="match status" value="1"/>
</dbReference>
<feature type="domain" description="Response regulatory" evidence="2">
    <location>
        <begin position="23"/>
        <end position="148"/>
    </location>
</feature>
<evidence type="ECO:0000259" key="2">
    <source>
        <dbReference type="PROSITE" id="PS50110"/>
    </source>
</evidence>
<dbReference type="Proteomes" id="UP000626148">
    <property type="component" value="Unassembled WGS sequence"/>
</dbReference>
<keyword evidence="1" id="KW-0597">Phosphoprotein</keyword>
<dbReference type="GO" id="GO:0000160">
    <property type="term" value="P:phosphorelay signal transduction system"/>
    <property type="evidence" value="ECO:0007669"/>
    <property type="project" value="InterPro"/>
</dbReference>
<accession>A0A918K1K9</accession>
<dbReference type="InterPro" id="IPR001789">
    <property type="entry name" value="Sig_transdc_resp-reg_receiver"/>
</dbReference>
<dbReference type="InterPro" id="IPR011006">
    <property type="entry name" value="CheY-like_superfamily"/>
</dbReference>
<feature type="modified residue" description="4-aspartylphosphate" evidence="1">
    <location>
        <position position="79"/>
    </location>
</feature>
<evidence type="ECO:0000313" key="3">
    <source>
        <dbReference type="EMBL" id="GGX42999.1"/>
    </source>
</evidence>
<sequence length="165" mass="18548">MSSIDWLADETTGKPSEAEQGWQVLVVDDEPEVHAVTRLALRRFLFEDQPLVVHTASSAEEGLAIAHKLGDDLAMAIIDVVMETEQAGLDLVKAIREEVGNHITRLVLRTGQPGSAPESDVVRDYDINDYKEKTELTAQKFHTMMYGGLRNYRDLRVMRTSQTQH</sequence>
<reference evidence="3" key="1">
    <citation type="journal article" date="2014" name="Int. J. Syst. Evol. Microbiol.">
        <title>Complete genome sequence of Corynebacterium casei LMG S-19264T (=DSM 44701T), isolated from a smear-ripened cheese.</title>
        <authorList>
            <consortium name="US DOE Joint Genome Institute (JGI-PGF)"/>
            <person name="Walter F."/>
            <person name="Albersmeier A."/>
            <person name="Kalinowski J."/>
            <person name="Ruckert C."/>
        </authorList>
    </citation>
    <scope>NUCLEOTIDE SEQUENCE</scope>
    <source>
        <strain evidence="3">KCTC 22169</strain>
    </source>
</reference>
<evidence type="ECO:0000256" key="1">
    <source>
        <dbReference type="PROSITE-ProRule" id="PRU00169"/>
    </source>
</evidence>
<reference evidence="3" key="2">
    <citation type="submission" date="2020-09" db="EMBL/GenBank/DDBJ databases">
        <authorList>
            <person name="Sun Q."/>
            <person name="Kim S."/>
        </authorList>
    </citation>
    <scope>NUCLEOTIDE SEQUENCE</scope>
    <source>
        <strain evidence="3">KCTC 22169</strain>
    </source>
</reference>
<dbReference type="SMART" id="SM00448">
    <property type="entry name" value="REC"/>
    <property type="match status" value="1"/>
</dbReference>
<organism evidence="3 4">
    <name type="scientific">Saccharospirillum salsuginis</name>
    <dbReference type="NCBI Taxonomy" id="418750"/>
    <lineage>
        <taxon>Bacteria</taxon>
        <taxon>Pseudomonadati</taxon>
        <taxon>Pseudomonadota</taxon>
        <taxon>Gammaproteobacteria</taxon>
        <taxon>Oceanospirillales</taxon>
        <taxon>Saccharospirillaceae</taxon>
        <taxon>Saccharospirillum</taxon>
    </lineage>
</organism>
<comment type="caution">
    <text evidence="3">The sequence shown here is derived from an EMBL/GenBank/DDBJ whole genome shotgun (WGS) entry which is preliminary data.</text>
</comment>
<dbReference type="Gene3D" id="3.40.50.2300">
    <property type="match status" value="1"/>
</dbReference>
<dbReference type="RefSeq" id="WP_189607121.1">
    <property type="nucleotide sequence ID" value="NZ_BMXR01000002.1"/>
</dbReference>
<protein>
    <recommendedName>
        <fullName evidence="2">Response regulatory domain-containing protein</fullName>
    </recommendedName>
</protein>
<dbReference type="AlphaFoldDB" id="A0A918K1K9"/>
<dbReference type="SUPFAM" id="SSF52172">
    <property type="entry name" value="CheY-like"/>
    <property type="match status" value="1"/>
</dbReference>
<keyword evidence="4" id="KW-1185">Reference proteome</keyword>
<gene>
    <name evidence="3" type="ORF">GCM10007392_07080</name>
</gene>
<evidence type="ECO:0000313" key="4">
    <source>
        <dbReference type="Proteomes" id="UP000626148"/>
    </source>
</evidence>
<proteinExistence type="predicted"/>
<dbReference type="EMBL" id="BMXR01000002">
    <property type="protein sequence ID" value="GGX42999.1"/>
    <property type="molecule type" value="Genomic_DNA"/>
</dbReference>
<name>A0A918K1K9_9GAMM</name>
<dbReference type="PROSITE" id="PS50110">
    <property type="entry name" value="RESPONSE_REGULATORY"/>
    <property type="match status" value="1"/>
</dbReference>